<feature type="domain" description="Bacterial virulence protein VirB8" evidence="5">
    <location>
        <begin position="38"/>
        <end position="222"/>
    </location>
</feature>
<dbReference type="CDD" id="cd16424">
    <property type="entry name" value="VirB8"/>
    <property type="match status" value="1"/>
</dbReference>
<feature type="non-terminal residue" evidence="6">
    <location>
        <position position="1"/>
    </location>
</feature>
<keyword evidence="4" id="KW-0472">Membrane</keyword>
<evidence type="ECO:0000313" key="6">
    <source>
        <dbReference type="EMBL" id="MBB6212516.1"/>
    </source>
</evidence>
<dbReference type="Pfam" id="PF04335">
    <property type="entry name" value="VirB8"/>
    <property type="match status" value="1"/>
</dbReference>
<dbReference type="SUPFAM" id="SSF54427">
    <property type="entry name" value="NTF2-like"/>
    <property type="match status" value="1"/>
</dbReference>
<protein>
    <submittedName>
        <fullName evidence="6">Type IV secretion system protein VirB8</fullName>
    </submittedName>
</protein>
<organism evidence="6 7">
    <name type="scientific">Novispirillum itersonii</name>
    <name type="common">Aquaspirillum itersonii</name>
    <dbReference type="NCBI Taxonomy" id="189"/>
    <lineage>
        <taxon>Bacteria</taxon>
        <taxon>Pseudomonadati</taxon>
        <taxon>Pseudomonadota</taxon>
        <taxon>Alphaproteobacteria</taxon>
        <taxon>Rhodospirillales</taxon>
        <taxon>Novispirillaceae</taxon>
        <taxon>Novispirillum</taxon>
    </lineage>
</organism>
<evidence type="ECO:0000256" key="1">
    <source>
        <dbReference type="ARBA" id="ARBA00004167"/>
    </source>
</evidence>
<dbReference type="InterPro" id="IPR032710">
    <property type="entry name" value="NTF2-like_dom_sf"/>
</dbReference>
<name>A0A7W9ZJA2_NOVIT</name>
<keyword evidence="3" id="KW-1133">Transmembrane helix</keyword>
<proteinExistence type="predicted"/>
<dbReference type="AlphaFoldDB" id="A0A7W9ZJA2"/>
<dbReference type="GO" id="GO:0016020">
    <property type="term" value="C:membrane"/>
    <property type="evidence" value="ECO:0007669"/>
    <property type="project" value="UniProtKB-SubCell"/>
</dbReference>
<comment type="subcellular location">
    <subcellularLocation>
        <location evidence="1">Membrane</location>
        <topology evidence="1">Single-pass membrane protein</topology>
    </subcellularLocation>
</comment>
<dbReference type="InterPro" id="IPR007430">
    <property type="entry name" value="VirB8"/>
</dbReference>
<comment type="caution">
    <text evidence="6">The sequence shown here is derived from an EMBL/GenBank/DDBJ whole genome shotgun (WGS) entry which is preliminary data.</text>
</comment>
<dbReference type="RefSeq" id="WP_184266687.1">
    <property type="nucleotide sequence ID" value="NZ_JACIIX010000032.1"/>
</dbReference>
<dbReference type="Gene3D" id="3.10.450.230">
    <property type="entry name" value="VirB8 protein"/>
    <property type="match status" value="1"/>
</dbReference>
<accession>A0A7W9ZJA2</accession>
<reference evidence="6 7" key="1">
    <citation type="submission" date="2020-08" db="EMBL/GenBank/DDBJ databases">
        <title>Genomic Encyclopedia of Type Strains, Phase IV (KMG-IV): sequencing the most valuable type-strain genomes for metagenomic binning, comparative biology and taxonomic classification.</title>
        <authorList>
            <person name="Goeker M."/>
        </authorList>
    </citation>
    <scope>NUCLEOTIDE SEQUENCE [LARGE SCALE GENOMIC DNA]</scope>
    <source>
        <strain evidence="6 7">DSM 11590</strain>
    </source>
</reference>
<evidence type="ECO:0000256" key="3">
    <source>
        <dbReference type="ARBA" id="ARBA00022989"/>
    </source>
</evidence>
<dbReference type="Proteomes" id="UP000544872">
    <property type="component" value="Unassembled WGS sequence"/>
</dbReference>
<sequence length="230" mass="25780">AAPSAPPASPHRHESVVNADPYAFATAYARQAWLLRLSTITNVGLLATVVVLANAIGAMSPLKTTEVALVRTYGPDDKLYKVEPITEDTEGFQLYLESMARQYVRLVLEIDAVTQEQRHKEAALMSDGRWWKRFRKDFLNTKEMAETLESGLIRTVKIETVTTVPGMTADRKLVVDFTETDTLKGRTISTKRKQAFLAMETRPQSVRAEDRYTNPLGVTVLELVLKERPA</sequence>
<evidence type="ECO:0000259" key="5">
    <source>
        <dbReference type="Pfam" id="PF04335"/>
    </source>
</evidence>
<evidence type="ECO:0000313" key="7">
    <source>
        <dbReference type="Proteomes" id="UP000544872"/>
    </source>
</evidence>
<evidence type="ECO:0000256" key="4">
    <source>
        <dbReference type="ARBA" id="ARBA00023136"/>
    </source>
</evidence>
<keyword evidence="7" id="KW-1185">Reference proteome</keyword>
<evidence type="ECO:0000256" key="2">
    <source>
        <dbReference type="ARBA" id="ARBA00022692"/>
    </source>
</evidence>
<dbReference type="EMBL" id="JACIIX010000032">
    <property type="protein sequence ID" value="MBB6212516.1"/>
    <property type="molecule type" value="Genomic_DNA"/>
</dbReference>
<keyword evidence="2" id="KW-0812">Transmembrane</keyword>
<gene>
    <name evidence="6" type="ORF">FHS48_003972</name>
</gene>